<gene>
    <name evidence="3" type="ORF">DSM106972_076570</name>
</gene>
<sequence>MKKIISTLLSLTTISVFLLNNEPAQAHRYRHPYSRNYHYGDFYRRAYPRRYCYPVTRWYVNQDPAYHPRAYSDGYRQGRESAKNGNSYKERTAGGEFARGFEDGFYGREFQGQKHIVANAYQPFTTSECDWY</sequence>
<dbReference type="EMBL" id="RSCL01000025">
    <property type="protein sequence ID" value="RUT00209.1"/>
    <property type="molecule type" value="Genomic_DNA"/>
</dbReference>
<dbReference type="Proteomes" id="UP000271624">
    <property type="component" value="Unassembled WGS sequence"/>
</dbReference>
<feature type="chain" id="PRO_5030092482" evidence="2">
    <location>
        <begin position="27"/>
        <end position="132"/>
    </location>
</feature>
<protein>
    <submittedName>
        <fullName evidence="3">Uncharacterized protein</fullName>
    </submittedName>
</protein>
<keyword evidence="2" id="KW-0732">Signal</keyword>
<feature type="compositionally biased region" description="Basic and acidic residues" evidence="1">
    <location>
        <begin position="76"/>
        <end position="91"/>
    </location>
</feature>
<proteinExistence type="predicted"/>
<reference evidence="3" key="1">
    <citation type="submission" date="2018-12" db="EMBL/GenBank/DDBJ databases">
        <authorList>
            <person name="Will S."/>
            <person name="Neumann-Schaal M."/>
            <person name="Henke P."/>
        </authorList>
    </citation>
    <scope>NUCLEOTIDE SEQUENCE</scope>
    <source>
        <strain evidence="3">PCC 7102</strain>
    </source>
</reference>
<reference evidence="3" key="2">
    <citation type="journal article" date="2019" name="Genome Biol. Evol.">
        <title>Day and night: Metabolic profiles and evolutionary relationships of six axenic non-marine cyanobacteria.</title>
        <authorList>
            <person name="Will S.E."/>
            <person name="Henke P."/>
            <person name="Boedeker C."/>
            <person name="Huang S."/>
            <person name="Brinkmann H."/>
            <person name="Rohde M."/>
            <person name="Jarek M."/>
            <person name="Friedl T."/>
            <person name="Seufert S."/>
            <person name="Schumacher M."/>
            <person name="Overmann J."/>
            <person name="Neumann-Schaal M."/>
            <person name="Petersen J."/>
        </authorList>
    </citation>
    <scope>NUCLEOTIDE SEQUENCE [LARGE SCALE GENOMIC DNA]</scope>
    <source>
        <strain evidence="3">PCC 7102</strain>
    </source>
</reference>
<name>A0A433V2B1_9CYAN</name>
<evidence type="ECO:0000256" key="2">
    <source>
        <dbReference type="SAM" id="SignalP"/>
    </source>
</evidence>
<feature type="signal peptide" evidence="2">
    <location>
        <begin position="1"/>
        <end position="26"/>
    </location>
</feature>
<evidence type="ECO:0000313" key="3">
    <source>
        <dbReference type="EMBL" id="RUT00209.1"/>
    </source>
</evidence>
<keyword evidence="4" id="KW-1185">Reference proteome</keyword>
<dbReference type="OrthoDB" id="583255at2"/>
<evidence type="ECO:0000313" key="4">
    <source>
        <dbReference type="Proteomes" id="UP000271624"/>
    </source>
</evidence>
<evidence type="ECO:0000256" key="1">
    <source>
        <dbReference type="SAM" id="MobiDB-lite"/>
    </source>
</evidence>
<feature type="region of interest" description="Disordered" evidence="1">
    <location>
        <begin position="70"/>
        <end position="91"/>
    </location>
</feature>
<organism evidence="3 4">
    <name type="scientific">Dulcicalothrix desertica PCC 7102</name>
    <dbReference type="NCBI Taxonomy" id="232991"/>
    <lineage>
        <taxon>Bacteria</taxon>
        <taxon>Bacillati</taxon>
        <taxon>Cyanobacteriota</taxon>
        <taxon>Cyanophyceae</taxon>
        <taxon>Nostocales</taxon>
        <taxon>Calotrichaceae</taxon>
        <taxon>Dulcicalothrix</taxon>
    </lineage>
</organism>
<dbReference type="RefSeq" id="WP_127085735.1">
    <property type="nucleotide sequence ID" value="NZ_RSCL01000025.1"/>
</dbReference>
<accession>A0A433V2B1</accession>
<comment type="caution">
    <text evidence="3">The sequence shown here is derived from an EMBL/GenBank/DDBJ whole genome shotgun (WGS) entry which is preliminary data.</text>
</comment>
<dbReference type="AlphaFoldDB" id="A0A433V2B1"/>